<dbReference type="Gene3D" id="2.10.90.10">
    <property type="entry name" value="Cystine-knot cytokines"/>
    <property type="match status" value="1"/>
</dbReference>
<proteinExistence type="predicted"/>
<dbReference type="EMBL" id="OV696688">
    <property type="protein sequence ID" value="CAH1257444.1"/>
    <property type="molecule type" value="Genomic_DNA"/>
</dbReference>
<dbReference type="AlphaFoldDB" id="A0A8J9ZPW7"/>
<dbReference type="InterPro" id="IPR029034">
    <property type="entry name" value="Cystine-knot_cytokine"/>
</dbReference>
<evidence type="ECO:0000313" key="2">
    <source>
        <dbReference type="EMBL" id="CAH1257444.1"/>
    </source>
</evidence>
<dbReference type="Proteomes" id="UP000838412">
    <property type="component" value="Chromosome 3"/>
</dbReference>
<reference evidence="2" key="1">
    <citation type="submission" date="2022-01" db="EMBL/GenBank/DDBJ databases">
        <authorList>
            <person name="Braso-Vives M."/>
        </authorList>
    </citation>
    <scope>NUCLEOTIDE SEQUENCE</scope>
</reference>
<keyword evidence="3" id="KW-1185">Reference proteome</keyword>
<organism evidence="2 3">
    <name type="scientific">Branchiostoma lanceolatum</name>
    <name type="common">Common lancelet</name>
    <name type="synonym">Amphioxus lanceolatum</name>
    <dbReference type="NCBI Taxonomy" id="7740"/>
    <lineage>
        <taxon>Eukaryota</taxon>
        <taxon>Metazoa</taxon>
        <taxon>Chordata</taxon>
        <taxon>Cephalochordata</taxon>
        <taxon>Leptocardii</taxon>
        <taxon>Amphioxiformes</taxon>
        <taxon>Branchiostomatidae</taxon>
        <taxon>Branchiostoma</taxon>
    </lineage>
</organism>
<protein>
    <submittedName>
        <fullName evidence="2">Hypp1836 protein</fullName>
    </submittedName>
</protein>
<feature type="chain" id="PRO_5035482506" evidence="1">
    <location>
        <begin position="21"/>
        <end position="194"/>
    </location>
</feature>
<evidence type="ECO:0000256" key="1">
    <source>
        <dbReference type="SAM" id="SignalP"/>
    </source>
</evidence>
<keyword evidence="1" id="KW-0732">Signal</keyword>
<sequence>MEIYGLKTVVMSALLTLVLASTSAGFKKFTTDDVEECAVDFKGRLLRRFRPYFKPKRSLKPFKTRRSSFGLGFGEGSSGCLSVQRPASRFVEERDLYTGQPLEIVRCVVFMGKIYEQKIHEVTCLSEGLPCGWNPHQSSSSRDLSTCAQLSVIKDAVLTNGRRFFIRPIRVKSCCQCRAKMWPYVLNVKRSKYS</sequence>
<accession>A0A8J9ZPW7</accession>
<name>A0A8J9ZPW7_BRALA</name>
<dbReference type="OrthoDB" id="8000983at2759"/>
<evidence type="ECO:0000313" key="3">
    <source>
        <dbReference type="Proteomes" id="UP000838412"/>
    </source>
</evidence>
<gene>
    <name evidence="2" type="primary">Hypp1836</name>
    <name evidence="2" type="ORF">BLAG_LOCUS15375</name>
</gene>
<feature type="signal peptide" evidence="1">
    <location>
        <begin position="1"/>
        <end position="20"/>
    </location>
</feature>